<organism evidence="1 2">
    <name type="scientific">Pseudomonas gingeri</name>
    <dbReference type="NCBI Taxonomy" id="117681"/>
    <lineage>
        <taxon>Bacteria</taxon>
        <taxon>Pseudomonadati</taxon>
        <taxon>Pseudomonadota</taxon>
        <taxon>Gammaproteobacteria</taxon>
        <taxon>Pseudomonadales</taxon>
        <taxon>Pseudomonadaceae</taxon>
        <taxon>Pseudomonas</taxon>
    </lineage>
</organism>
<name>A0A7Y7XU03_9PSED</name>
<proteinExistence type="predicted"/>
<comment type="caution">
    <text evidence="1">The sequence shown here is derived from an EMBL/GenBank/DDBJ whole genome shotgun (WGS) entry which is preliminary data.</text>
</comment>
<dbReference type="RefSeq" id="WP_017129447.1">
    <property type="nucleotide sequence ID" value="NZ_JACAQE010000001.1"/>
</dbReference>
<reference evidence="1 2" key="1">
    <citation type="submission" date="2020-04" db="EMBL/GenBank/DDBJ databases">
        <title>Molecular characterization of pseudomonads from Agaricus bisporus reveal novel blotch 2 pathogens in Western Europe.</title>
        <authorList>
            <person name="Taparia T."/>
            <person name="Krijger M."/>
            <person name="Haynes E."/>
            <person name="Elpinstone J.G."/>
            <person name="Noble R."/>
            <person name="Van Der Wolf J."/>
        </authorList>
    </citation>
    <scope>NUCLEOTIDE SEQUENCE [LARGE SCALE GENOMIC DNA]</scope>
    <source>
        <strain evidence="1 2">IPO3738</strain>
    </source>
</reference>
<evidence type="ECO:0000313" key="2">
    <source>
        <dbReference type="Proteomes" id="UP000517547"/>
    </source>
</evidence>
<sequence length="484" mass="53749">MRSVDPDNINKIAFDRASHAVFIKTRGRTNTPDTEELRELWFNRYEEEGGKVIIVKKQEKPLTPMVVPCEASKPPPKPKVIPPLTLKIIELTFLSDHGLLKDNTTDWKNTGALYTKPDWTPGKSNMISHSINTKFRVRIVIEAEGEAPDDGSIEGAVGPVRFSSAAVTFNIGRNTLDLTSDSELPNIASGVFKIAWTATTRRGAQVSIGATSNHLFLTFSTPRLRPSEPDDGVTSYRMKHSIAAVKTIGLSAPHKIVETLMGYFPTYTLEKNANVPDELGHPYYTHPEIGAWALGQYRKYTAECQAICRFVRGLLEQIGCPGTVEPIVVWADPLDKIVKEAEYGSSRSGLRFVTKTVQIETEVDEEYEVPPTGLFGSIFGSPTKKIRKKKIRVPQTWNAFLTTSAATVGEDATDSGLNLYEACLKFTHAGIVRYYGGGAGVFKTKEKVVAAFHSLIWVHRKAQDPDDRLSPMIPVCKEIFHSWR</sequence>
<dbReference type="EMBL" id="JACAQE010000001">
    <property type="protein sequence ID" value="NWC12303.1"/>
    <property type="molecule type" value="Genomic_DNA"/>
</dbReference>
<protein>
    <submittedName>
        <fullName evidence="1">Uncharacterized protein</fullName>
    </submittedName>
</protein>
<evidence type="ECO:0000313" key="1">
    <source>
        <dbReference type="EMBL" id="NWC12303.1"/>
    </source>
</evidence>
<gene>
    <name evidence="1" type="ORF">HX845_01465</name>
</gene>
<accession>A0A7Y7XU03</accession>
<dbReference type="AlphaFoldDB" id="A0A7Y7XU03"/>
<dbReference type="Proteomes" id="UP000517547">
    <property type="component" value="Unassembled WGS sequence"/>
</dbReference>